<evidence type="ECO:0000313" key="2">
    <source>
        <dbReference type="Proteomes" id="UP001596380"/>
    </source>
</evidence>
<dbReference type="RefSeq" id="WP_160825252.1">
    <property type="nucleotide sequence ID" value="NZ_JBHSXE010000001.1"/>
</dbReference>
<reference evidence="2" key="1">
    <citation type="journal article" date="2019" name="Int. J. Syst. Evol. Microbiol.">
        <title>The Global Catalogue of Microorganisms (GCM) 10K type strain sequencing project: providing services to taxonomists for standard genome sequencing and annotation.</title>
        <authorList>
            <consortium name="The Broad Institute Genomics Platform"/>
            <consortium name="The Broad Institute Genome Sequencing Center for Infectious Disease"/>
            <person name="Wu L."/>
            <person name="Ma J."/>
        </authorList>
    </citation>
    <scope>NUCLEOTIDE SEQUENCE [LARGE SCALE GENOMIC DNA]</scope>
    <source>
        <strain evidence="2">JCM 3369</strain>
    </source>
</reference>
<dbReference type="EMBL" id="JBHSXS010000089">
    <property type="protein sequence ID" value="MFC6887397.1"/>
    <property type="molecule type" value="Genomic_DNA"/>
</dbReference>
<sequence>MVYNMHERFVAAEPRRIWELLTTIGGDHDRLWPEGGGHFRLPDGLRPGAPVEHSKLRYRVGAVEPEHRLWFDTGKQLSGGHGFTLHPQRGGTLVRHELKGRTGGMFRLMWPLVIRRQHDIVIEKILDNLVREAAGSTLEK</sequence>
<protein>
    <recommendedName>
        <fullName evidence="3">SRPBCC family protein</fullName>
    </recommendedName>
</protein>
<dbReference type="SUPFAM" id="SSF55961">
    <property type="entry name" value="Bet v1-like"/>
    <property type="match status" value="1"/>
</dbReference>
<name>A0ABW2D219_9ACTN</name>
<organism evidence="1 2">
    <name type="scientific">Actinomadura yumaensis</name>
    <dbReference type="NCBI Taxonomy" id="111807"/>
    <lineage>
        <taxon>Bacteria</taxon>
        <taxon>Bacillati</taxon>
        <taxon>Actinomycetota</taxon>
        <taxon>Actinomycetes</taxon>
        <taxon>Streptosporangiales</taxon>
        <taxon>Thermomonosporaceae</taxon>
        <taxon>Actinomadura</taxon>
    </lineage>
</organism>
<dbReference type="Proteomes" id="UP001596380">
    <property type="component" value="Unassembled WGS sequence"/>
</dbReference>
<evidence type="ECO:0008006" key="3">
    <source>
        <dbReference type="Google" id="ProtNLM"/>
    </source>
</evidence>
<dbReference type="Gene3D" id="3.30.530.20">
    <property type="match status" value="1"/>
</dbReference>
<comment type="caution">
    <text evidence="1">The sequence shown here is derived from an EMBL/GenBank/DDBJ whole genome shotgun (WGS) entry which is preliminary data.</text>
</comment>
<keyword evidence="2" id="KW-1185">Reference proteome</keyword>
<dbReference type="InterPro" id="IPR023393">
    <property type="entry name" value="START-like_dom_sf"/>
</dbReference>
<proteinExistence type="predicted"/>
<accession>A0ABW2D219</accession>
<gene>
    <name evidence="1" type="ORF">ACFQKB_47070</name>
</gene>
<evidence type="ECO:0000313" key="1">
    <source>
        <dbReference type="EMBL" id="MFC6887397.1"/>
    </source>
</evidence>